<sequence length="120" mass="12931">MSEGPKRDLLSSARSAVLAWWLPVGVMVLAIPLPDAPKTVIWVLALAWMGGACLLNARRCGRVHCRYTGPFLLAMTLPVLVHGTGLVPLGEDGWLWLGLAIGGGMAAIWGLSERLLGRYR</sequence>
<dbReference type="OrthoDB" id="8239048at2"/>
<name>A0A1X6Z4U5_9RHOB</name>
<keyword evidence="1" id="KW-0472">Membrane</keyword>
<dbReference type="AlphaFoldDB" id="A0A1X6Z4U5"/>
<evidence type="ECO:0000313" key="5">
    <source>
        <dbReference type="Proteomes" id="UP000240624"/>
    </source>
</evidence>
<dbReference type="Proteomes" id="UP000240624">
    <property type="component" value="Unassembled WGS sequence"/>
</dbReference>
<organism evidence="3 4">
    <name type="scientific">Limimaricola soesokkakensis</name>
    <dbReference type="NCBI Taxonomy" id="1343159"/>
    <lineage>
        <taxon>Bacteria</taxon>
        <taxon>Pseudomonadati</taxon>
        <taxon>Pseudomonadota</taxon>
        <taxon>Alphaproteobacteria</taxon>
        <taxon>Rhodobacterales</taxon>
        <taxon>Paracoccaceae</taxon>
        <taxon>Limimaricola</taxon>
    </lineage>
</organism>
<evidence type="ECO:0000313" key="4">
    <source>
        <dbReference type="Proteomes" id="UP000193495"/>
    </source>
</evidence>
<evidence type="ECO:0000313" key="2">
    <source>
        <dbReference type="EMBL" id="PSK81804.1"/>
    </source>
</evidence>
<feature type="transmembrane region" description="Helical" evidence="1">
    <location>
        <begin position="93"/>
        <end position="111"/>
    </location>
</feature>
<evidence type="ECO:0000256" key="1">
    <source>
        <dbReference type="SAM" id="Phobius"/>
    </source>
</evidence>
<keyword evidence="1" id="KW-0812">Transmembrane</keyword>
<keyword evidence="1" id="KW-1133">Transmembrane helix</keyword>
<reference evidence="2 5" key="2">
    <citation type="submission" date="2018-03" db="EMBL/GenBank/DDBJ databases">
        <title>Genomic Encyclopedia of Archaeal and Bacterial Type Strains, Phase II (KMG-II): from individual species to whole genera.</title>
        <authorList>
            <person name="Goeker M."/>
        </authorList>
    </citation>
    <scope>NUCLEOTIDE SEQUENCE [LARGE SCALE GENOMIC DNA]</scope>
    <source>
        <strain evidence="2 5">DSM 29956</strain>
    </source>
</reference>
<protein>
    <recommendedName>
        <fullName evidence="6">SPW repeat-containing protein</fullName>
    </recommendedName>
</protein>
<dbReference type="EMBL" id="PYGB01000014">
    <property type="protein sequence ID" value="PSK81804.1"/>
    <property type="molecule type" value="Genomic_DNA"/>
</dbReference>
<feature type="transmembrane region" description="Helical" evidence="1">
    <location>
        <begin position="39"/>
        <end position="57"/>
    </location>
</feature>
<dbReference type="Proteomes" id="UP000193495">
    <property type="component" value="Unassembled WGS sequence"/>
</dbReference>
<accession>A0A1X6Z4U5</accession>
<reference evidence="3 4" key="1">
    <citation type="submission" date="2017-03" db="EMBL/GenBank/DDBJ databases">
        <authorList>
            <person name="Afonso C.L."/>
            <person name="Miller P.J."/>
            <person name="Scott M.A."/>
            <person name="Spackman E."/>
            <person name="Goraichik I."/>
            <person name="Dimitrov K.M."/>
            <person name="Suarez D.L."/>
            <person name="Swayne D.E."/>
        </authorList>
    </citation>
    <scope>NUCLEOTIDE SEQUENCE [LARGE SCALE GENOMIC DNA]</scope>
    <source>
        <strain evidence="3 4">CECT 8367</strain>
    </source>
</reference>
<proteinExistence type="predicted"/>
<evidence type="ECO:0000313" key="3">
    <source>
        <dbReference type="EMBL" id="SLN38852.1"/>
    </source>
</evidence>
<evidence type="ECO:0008006" key="6">
    <source>
        <dbReference type="Google" id="ProtNLM"/>
    </source>
</evidence>
<feature type="transmembrane region" description="Helical" evidence="1">
    <location>
        <begin position="12"/>
        <end position="33"/>
    </location>
</feature>
<dbReference type="RefSeq" id="WP_085895933.1">
    <property type="nucleotide sequence ID" value="NZ_FWFY01000004.1"/>
</dbReference>
<keyword evidence="5" id="KW-1185">Reference proteome</keyword>
<feature type="transmembrane region" description="Helical" evidence="1">
    <location>
        <begin position="69"/>
        <end position="87"/>
    </location>
</feature>
<dbReference type="EMBL" id="FWFY01000004">
    <property type="protein sequence ID" value="SLN38852.1"/>
    <property type="molecule type" value="Genomic_DNA"/>
</dbReference>
<gene>
    <name evidence="2" type="ORF">CLV79_11422</name>
    <name evidence="3" type="ORF">LOS8367_01566</name>
</gene>